<name>A0AC34F0D0_9BILA</name>
<evidence type="ECO:0000313" key="1">
    <source>
        <dbReference type="Proteomes" id="UP000887579"/>
    </source>
</evidence>
<dbReference type="WBParaSite" id="ES5_v2.g10307.t1">
    <property type="protein sequence ID" value="ES5_v2.g10307.t1"/>
    <property type="gene ID" value="ES5_v2.g10307"/>
</dbReference>
<organism evidence="1 2">
    <name type="scientific">Panagrolaimus sp. ES5</name>
    <dbReference type="NCBI Taxonomy" id="591445"/>
    <lineage>
        <taxon>Eukaryota</taxon>
        <taxon>Metazoa</taxon>
        <taxon>Ecdysozoa</taxon>
        <taxon>Nematoda</taxon>
        <taxon>Chromadorea</taxon>
        <taxon>Rhabditida</taxon>
        <taxon>Tylenchina</taxon>
        <taxon>Panagrolaimomorpha</taxon>
        <taxon>Panagrolaimoidea</taxon>
        <taxon>Panagrolaimidae</taxon>
        <taxon>Panagrolaimus</taxon>
    </lineage>
</organism>
<accession>A0AC34F0D0</accession>
<dbReference type="Proteomes" id="UP000887579">
    <property type="component" value="Unplaced"/>
</dbReference>
<evidence type="ECO:0000313" key="2">
    <source>
        <dbReference type="WBParaSite" id="ES5_v2.g10307.t1"/>
    </source>
</evidence>
<reference evidence="2" key="1">
    <citation type="submission" date="2022-11" db="UniProtKB">
        <authorList>
            <consortium name="WormBaseParasite"/>
        </authorList>
    </citation>
    <scope>IDENTIFICATION</scope>
</reference>
<proteinExistence type="predicted"/>
<protein>
    <submittedName>
        <fullName evidence="2">CRC domain-containing protein</fullName>
    </submittedName>
</protein>
<sequence>MENNIIFFDDSKARYLARPSSAPIFRSNNNLFFESPLSFSKARRDHYFSTPARKSNKNLSKKSPFSKNKPCSCKNSQCLKLYCKCFANGEFCVNCKCQGCHNSFGSAERSIAIKEALVKNPLAFKSKIGVGRKRGNDDVERVHTNGCHCKKSQCMKNYCECYEAKVACSDRCSCNGCRNTENDREGLMCDKFPMINNEWDKNATKDDDDENEDAEESPIVFPWTFITNTVVEATTTCLFTRLFECEKSNSSQIEIINSLCEEFGSAFCQIYDSTLQLQASNQNVHLETPNINVKEESDDI</sequence>